<organism evidence="1">
    <name type="scientific">marine metagenome</name>
    <dbReference type="NCBI Taxonomy" id="408172"/>
    <lineage>
        <taxon>unclassified sequences</taxon>
        <taxon>metagenomes</taxon>
        <taxon>ecological metagenomes</taxon>
    </lineage>
</organism>
<dbReference type="AlphaFoldDB" id="A0A382MIC2"/>
<proteinExistence type="predicted"/>
<feature type="non-terminal residue" evidence="1">
    <location>
        <position position="64"/>
    </location>
</feature>
<evidence type="ECO:0000313" key="1">
    <source>
        <dbReference type="EMBL" id="SVC47497.1"/>
    </source>
</evidence>
<protein>
    <submittedName>
        <fullName evidence="1">Uncharacterized protein</fullName>
    </submittedName>
</protein>
<accession>A0A382MIC2</accession>
<sequence length="64" mass="6659">MKVTQTIAAGSTDGIRRIREASQAGLTLCFPGVGSGFARQHDPTCLIVAKNGVTFLVDVGTNIP</sequence>
<reference evidence="1" key="1">
    <citation type="submission" date="2018-05" db="EMBL/GenBank/DDBJ databases">
        <authorList>
            <person name="Lanie J.A."/>
            <person name="Ng W.-L."/>
            <person name="Kazmierczak K.M."/>
            <person name="Andrzejewski T.M."/>
            <person name="Davidsen T.M."/>
            <person name="Wayne K.J."/>
            <person name="Tettelin H."/>
            <person name="Glass J.I."/>
            <person name="Rusch D."/>
            <person name="Podicherti R."/>
            <person name="Tsui H.-C.T."/>
            <person name="Winkler M.E."/>
        </authorList>
    </citation>
    <scope>NUCLEOTIDE SEQUENCE</scope>
</reference>
<gene>
    <name evidence="1" type="ORF">METZ01_LOCUS300351</name>
</gene>
<name>A0A382MIC2_9ZZZZ</name>
<dbReference type="EMBL" id="UINC01093232">
    <property type="protein sequence ID" value="SVC47497.1"/>
    <property type="molecule type" value="Genomic_DNA"/>
</dbReference>